<feature type="transmembrane region" description="Helical" evidence="2">
    <location>
        <begin position="484"/>
        <end position="504"/>
    </location>
</feature>
<dbReference type="STRING" id="420778.A0A1S8B848"/>
<protein>
    <submittedName>
        <fullName evidence="4">Uncharacterized protein</fullName>
    </submittedName>
</protein>
<organism evidence="4 5">
    <name type="scientific">Diplodia seriata</name>
    <dbReference type="NCBI Taxonomy" id="420778"/>
    <lineage>
        <taxon>Eukaryota</taxon>
        <taxon>Fungi</taxon>
        <taxon>Dikarya</taxon>
        <taxon>Ascomycota</taxon>
        <taxon>Pezizomycotina</taxon>
        <taxon>Dothideomycetes</taxon>
        <taxon>Dothideomycetes incertae sedis</taxon>
        <taxon>Botryosphaeriales</taxon>
        <taxon>Botryosphaeriaceae</taxon>
        <taxon>Diplodia</taxon>
    </lineage>
</organism>
<feature type="transmembrane region" description="Helical" evidence="2">
    <location>
        <begin position="83"/>
        <end position="101"/>
    </location>
</feature>
<keyword evidence="2" id="KW-1133">Transmembrane helix</keyword>
<feature type="transmembrane region" description="Helical" evidence="2">
    <location>
        <begin position="438"/>
        <end position="459"/>
    </location>
</feature>
<dbReference type="PANTHER" id="PTHR35043:SF7">
    <property type="entry name" value="TRANSCRIPTION FACTOR DOMAIN-CONTAINING PROTEIN"/>
    <property type="match status" value="1"/>
</dbReference>
<keyword evidence="2" id="KW-0472">Membrane</keyword>
<feature type="transmembrane region" description="Helical" evidence="2">
    <location>
        <begin position="234"/>
        <end position="258"/>
    </location>
</feature>
<sequence length="578" mass="61845">MSTLLVTYLLLRQSHALPVIVVAHQSDNVSSTAQPAWVSPPNVRGTYDLILGCLATSFLSAWIAWHPNFKLGNSPVRSFFERLLWIAAVIAAPEIILFSAWGQRCTARKLQEEINQLDSRSETMVSTHSAHSRTPSRGSASPITKTVFSSWTLNDAFLAVSGGLTVDSSSFWTTDTLTFTPAGILELARAGLLPHTRPSTVPDKSKRDTIAIFLVAIQCLWFTAQFLARLSHRLPVTLLEITTLTHLLCTLAIAGTWARKPWNAASNTAPPLACSSHERQTDLAALFAIDPHLSHTLNRDKNRLVYPIDITEATEALTNATFSPKTTTMPLSKAKKRTSAWQLSEEGHAKVAELHSRACRALEHLRRRHRALVIGSHVGQSPPPPSLRFVEPHVVGAGGRSEWRVEGRDALMMLPGRQGGGGEGEGEDAGSTRRRRRALFVVAPAAVAAALLGAVVLGVSCVPSSSSSDAAAAGFFFPTDLEKVVWRAAGIVVVGVAVAAAAFAGASRRWAGRGAAAGDGGGSTVWKRRAVCAAGGILGALYVAAKLYLLVEAFASLRAPPQGTYEDVAGVRWVPHVG</sequence>
<keyword evidence="3" id="KW-0732">Signal</keyword>
<accession>A0A1S8B848</accession>
<reference evidence="4 5" key="1">
    <citation type="submission" date="2017-01" db="EMBL/GenBank/DDBJ databases">
        <title>Draft genome sequence of Diplodia seriata F98.1, a fungal species involved in grapevine trunk diseases.</title>
        <authorList>
            <person name="Robert-Siegwald G."/>
            <person name="Vallet J."/>
            <person name="Abou-Mansour E."/>
            <person name="Xu J."/>
            <person name="Rey P."/>
            <person name="Bertsch C."/>
            <person name="Rego C."/>
            <person name="Larignon P."/>
            <person name="Fontaine F."/>
            <person name="Lebrun M.-H."/>
        </authorList>
    </citation>
    <scope>NUCLEOTIDE SEQUENCE [LARGE SCALE GENOMIC DNA]</scope>
    <source>
        <strain evidence="4 5">F98.1</strain>
    </source>
</reference>
<proteinExistence type="predicted"/>
<feature type="signal peptide" evidence="3">
    <location>
        <begin position="1"/>
        <end position="16"/>
    </location>
</feature>
<dbReference type="EMBL" id="MSZU01000111">
    <property type="protein sequence ID" value="OMP83752.1"/>
    <property type="molecule type" value="Genomic_DNA"/>
</dbReference>
<dbReference type="AlphaFoldDB" id="A0A1S8B848"/>
<evidence type="ECO:0000256" key="1">
    <source>
        <dbReference type="SAM" id="MobiDB-lite"/>
    </source>
</evidence>
<evidence type="ECO:0000313" key="4">
    <source>
        <dbReference type="EMBL" id="OMP83752.1"/>
    </source>
</evidence>
<feature type="region of interest" description="Disordered" evidence="1">
    <location>
        <begin position="121"/>
        <end position="141"/>
    </location>
</feature>
<keyword evidence="2" id="KW-0812">Transmembrane</keyword>
<dbReference type="OrthoDB" id="3938590at2759"/>
<dbReference type="PANTHER" id="PTHR35043">
    <property type="entry name" value="TRANSCRIPTION FACTOR DOMAIN-CONTAINING PROTEIN"/>
    <property type="match status" value="1"/>
</dbReference>
<feature type="transmembrane region" description="Helical" evidence="2">
    <location>
        <begin position="210"/>
        <end position="228"/>
    </location>
</feature>
<comment type="caution">
    <text evidence="4">The sequence shown here is derived from an EMBL/GenBank/DDBJ whole genome shotgun (WGS) entry which is preliminary data.</text>
</comment>
<dbReference type="Proteomes" id="UP000190776">
    <property type="component" value="Unassembled WGS sequence"/>
</dbReference>
<name>A0A1S8B848_9PEZI</name>
<evidence type="ECO:0000256" key="2">
    <source>
        <dbReference type="SAM" id="Phobius"/>
    </source>
</evidence>
<feature type="chain" id="PRO_5013137098" evidence="3">
    <location>
        <begin position="17"/>
        <end position="578"/>
    </location>
</feature>
<feature type="transmembrane region" description="Helical" evidence="2">
    <location>
        <begin position="530"/>
        <end position="551"/>
    </location>
</feature>
<evidence type="ECO:0000256" key="3">
    <source>
        <dbReference type="SAM" id="SignalP"/>
    </source>
</evidence>
<evidence type="ECO:0000313" key="5">
    <source>
        <dbReference type="Proteomes" id="UP000190776"/>
    </source>
</evidence>
<gene>
    <name evidence="4" type="ORF">BK809_0005133</name>
</gene>